<dbReference type="VEuPathDB" id="TriTrypDB:TCSYLVIO_006775"/>
<dbReference type="EMBL" id="PRFC01000075">
    <property type="protein sequence ID" value="PWV09737.1"/>
    <property type="molecule type" value="Genomic_DNA"/>
</dbReference>
<gene>
    <name evidence="3" type="ORF">C3747_75g12</name>
</gene>
<dbReference type="VEuPathDB" id="TriTrypDB:TcCL_ESM12152"/>
<feature type="region of interest" description="Disordered" evidence="2">
    <location>
        <begin position="1"/>
        <end position="30"/>
    </location>
</feature>
<dbReference type="VEuPathDB" id="TriTrypDB:C3747_75g12"/>
<feature type="region of interest" description="Disordered" evidence="2">
    <location>
        <begin position="83"/>
        <end position="110"/>
    </location>
</feature>
<keyword evidence="1" id="KW-0175">Coiled coil</keyword>
<proteinExistence type="predicted"/>
<dbReference type="Proteomes" id="UP000246078">
    <property type="component" value="Unassembled WGS sequence"/>
</dbReference>
<comment type="caution">
    <text evidence="3">The sequence shown here is derived from an EMBL/GenBank/DDBJ whole genome shotgun (WGS) entry which is preliminary data.</text>
</comment>
<dbReference type="VEuPathDB" id="TriTrypDB:TCDM_05762"/>
<feature type="compositionally biased region" description="Low complexity" evidence="2">
    <location>
        <begin position="86"/>
        <end position="97"/>
    </location>
</feature>
<feature type="coiled-coil region" evidence="1">
    <location>
        <begin position="152"/>
        <end position="179"/>
    </location>
</feature>
<dbReference type="VEuPathDB" id="TriTrypDB:TcYC6_0040120"/>
<feature type="coiled-coil region" evidence="1">
    <location>
        <begin position="220"/>
        <end position="248"/>
    </location>
</feature>
<dbReference type="VEuPathDB" id="TriTrypDB:BCY84_06806"/>
<evidence type="ECO:0000256" key="2">
    <source>
        <dbReference type="SAM" id="MobiDB-lite"/>
    </source>
</evidence>
<sequence length="294" mass="34162">MTMVEKSNVCGNGNGALQLDPRESPAPVNPLEYRNEHTLVDLPPSQGDGEQNYKELEKREAAEMENGRMFDFHDKWLHSFSEKPLTSRSQTRSQSYRQRSHDAQTASVSAPTDVMSNMRFRCLINSARCAAYRSTCSNSYTKCSEPLTLAERISIQNMMEREERRLNVLQRAAEEYDRRGKLLIDYELQKESASLHRIIELEKKKVNTTRERQCKLNNRMELAKMRREMMERERREKLEEALRRLEERVGHVDPYAVQISRRINKCFTTPPTLPKETTNPYTVGTCTLPSSLPL</sequence>
<reference evidence="3 4" key="1">
    <citation type="journal article" date="2018" name="Microb. Genom.">
        <title>Expanding an expanded genome: long-read sequencing of Trypanosoma cruzi.</title>
        <authorList>
            <person name="Berna L."/>
            <person name="Rodriguez M."/>
            <person name="Chiribao M.L."/>
            <person name="Parodi-Talice A."/>
            <person name="Pita S."/>
            <person name="Rijo G."/>
            <person name="Alvarez-Valin F."/>
            <person name="Robello C."/>
        </authorList>
    </citation>
    <scope>NUCLEOTIDE SEQUENCE [LARGE SCALE GENOMIC DNA]</scope>
    <source>
        <strain evidence="3 4">TCC</strain>
    </source>
</reference>
<evidence type="ECO:0000313" key="4">
    <source>
        <dbReference type="Proteomes" id="UP000246078"/>
    </source>
</evidence>
<dbReference type="VEuPathDB" id="TriTrypDB:TcBrA4_0022460"/>
<name>A0A2V2WMT5_TRYCR</name>
<organism evidence="3 4">
    <name type="scientific">Trypanosoma cruzi</name>
    <dbReference type="NCBI Taxonomy" id="5693"/>
    <lineage>
        <taxon>Eukaryota</taxon>
        <taxon>Discoba</taxon>
        <taxon>Euglenozoa</taxon>
        <taxon>Kinetoplastea</taxon>
        <taxon>Metakinetoplastina</taxon>
        <taxon>Trypanosomatida</taxon>
        <taxon>Trypanosomatidae</taxon>
        <taxon>Trypanosoma</taxon>
        <taxon>Schizotrypanum</taxon>
    </lineage>
</organism>
<dbReference type="VEuPathDB" id="TriTrypDB:Tc_MARK_5533"/>
<evidence type="ECO:0000313" key="3">
    <source>
        <dbReference type="EMBL" id="PWV09737.1"/>
    </source>
</evidence>
<dbReference type="VEuPathDB" id="TriTrypDB:TcG_10153"/>
<dbReference type="VEuPathDB" id="TriTrypDB:C4B63_1g72"/>
<dbReference type="VEuPathDB" id="TriTrypDB:TcCLB.510359.290"/>
<evidence type="ECO:0000256" key="1">
    <source>
        <dbReference type="SAM" id="Coils"/>
    </source>
</evidence>
<protein>
    <submittedName>
        <fullName evidence="3">Uncharacterized protein</fullName>
    </submittedName>
</protein>
<dbReference type="VEuPathDB" id="TriTrypDB:TcCLB.506755.270"/>
<accession>A0A2V2WMT5</accession>
<dbReference type="VEuPathDB" id="TriTrypDB:ECC02_007221"/>
<dbReference type="AlphaFoldDB" id="A0A2V2WMT5"/>